<name>A0A0E9TZG6_ANGAN</name>
<dbReference type="AlphaFoldDB" id="A0A0E9TZG6"/>
<dbReference type="EMBL" id="GBXM01050444">
    <property type="protein sequence ID" value="JAH58133.1"/>
    <property type="molecule type" value="Transcribed_RNA"/>
</dbReference>
<reference evidence="1" key="1">
    <citation type="submission" date="2014-11" db="EMBL/GenBank/DDBJ databases">
        <authorList>
            <person name="Amaro Gonzalez C."/>
        </authorList>
    </citation>
    <scope>NUCLEOTIDE SEQUENCE</scope>
</reference>
<reference evidence="1" key="2">
    <citation type="journal article" date="2015" name="Fish Shellfish Immunol.">
        <title>Early steps in the European eel (Anguilla anguilla)-Vibrio vulnificus interaction in the gills: Role of the RtxA13 toxin.</title>
        <authorList>
            <person name="Callol A."/>
            <person name="Pajuelo D."/>
            <person name="Ebbesson L."/>
            <person name="Teles M."/>
            <person name="MacKenzie S."/>
            <person name="Amaro C."/>
        </authorList>
    </citation>
    <scope>NUCLEOTIDE SEQUENCE</scope>
</reference>
<sequence length="35" mass="3870">MECSSLCSKQHYAMQSTFPFTLSKFGLAKQRIGGS</sequence>
<accession>A0A0E9TZG6</accession>
<protein>
    <submittedName>
        <fullName evidence="1">Uncharacterized protein</fullName>
    </submittedName>
</protein>
<proteinExistence type="predicted"/>
<organism evidence="1">
    <name type="scientific">Anguilla anguilla</name>
    <name type="common">European freshwater eel</name>
    <name type="synonym">Muraena anguilla</name>
    <dbReference type="NCBI Taxonomy" id="7936"/>
    <lineage>
        <taxon>Eukaryota</taxon>
        <taxon>Metazoa</taxon>
        <taxon>Chordata</taxon>
        <taxon>Craniata</taxon>
        <taxon>Vertebrata</taxon>
        <taxon>Euteleostomi</taxon>
        <taxon>Actinopterygii</taxon>
        <taxon>Neopterygii</taxon>
        <taxon>Teleostei</taxon>
        <taxon>Anguilliformes</taxon>
        <taxon>Anguillidae</taxon>
        <taxon>Anguilla</taxon>
    </lineage>
</organism>
<evidence type="ECO:0000313" key="1">
    <source>
        <dbReference type="EMBL" id="JAH58133.1"/>
    </source>
</evidence>